<dbReference type="AlphaFoldDB" id="A0AAD4TG70"/>
<comment type="caution">
    <text evidence="1">The sequence shown here is derived from an EMBL/GenBank/DDBJ whole genome shotgun (WGS) entry which is preliminary data.</text>
</comment>
<organism evidence="1 2">
    <name type="scientific">Papaver atlanticum</name>
    <dbReference type="NCBI Taxonomy" id="357466"/>
    <lineage>
        <taxon>Eukaryota</taxon>
        <taxon>Viridiplantae</taxon>
        <taxon>Streptophyta</taxon>
        <taxon>Embryophyta</taxon>
        <taxon>Tracheophyta</taxon>
        <taxon>Spermatophyta</taxon>
        <taxon>Magnoliopsida</taxon>
        <taxon>Ranunculales</taxon>
        <taxon>Papaveraceae</taxon>
        <taxon>Papaveroideae</taxon>
        <taxon>Papaver</taxon>
    </lineage>
</organism>
<accession>A0AAD4TG70</accession>
<evidence type="ECO:0000313" key="2">
    <source>
        <dbReference type="Proteomes" id="UP001202328"/>
    </source>
</evidence>
<proteinExistence type="predicted"/>
<keyword evidence="2" id="KW-1185">Reference proteome</keyword>
<reference evidence="1" key="1">
    <citation type="submission" date="2022-04" db="EMBL/GenBank/DDBJ databases">
        <title>A functionally conserved STORR gene fusion in Papaver species that diverged 16.8 million years ago.</title>
        <authorList>
            <person name="Catania T."/>
        </authorList>
    </citation>
    <scope>NUCLEOTIDE SEQUENCE</scope>
    <source>
        <strain evidence="1">S-188037</strain>
    </source>
</reference>
<name>A0AAD4TG70_9MAGN</name>
<sequence length="102" mass="11683">MFIPKFFGSIKTLAISTRAIYDYTGRMLMYVFTTMARGDQSTVQEDSSEGFSKALRRSPRVHLHLPMQAQKQIHLSVQSQMQIHLSVQAPNRMQLNGYVDAF</sequence>
<evidence type="ECO:0000313" key="1">
    <source>
        <dbReference type="EMBL" id="KAI3954783.1"/>
    </source>
</evidence>
<protein>
    <submittedName>
        <fullName evidence="1">Uncharacterized protein</fullName>
    </submittedName>
</protein>
<dbReference type="Proteomes" id="UP001202328">
    <property type="component" value="Unassembled WGS sequence"/>
</dbReference>
<dbReference type="EMBL" id="JAJJMB010001870">
    <property type="protein sequence ID" value="KAI3954783.1"/>
    <property type="molecule type" value="Genomic_DNA"/>
</dbReference>
<feature type="non-terminal residue" evidence="1">
    <location>
        <position position="1"/>
    </location>
</feature>
<gene>
    <name evidence="1" type="ORF">MKW98_002889</name>
</gene>